<feature type="transmembrane region" description="Helical" evidence="7">
    <location>
        <begin position="108"/>
        <end position="130"/>
    </location>
</feature>
<dbReference type="Gene3D" id="3.30.70.1350">
    <property type="entry name" value="Cation efflux protein, cytoplasmic domain"/>
    <property type="match status" value="1"/>
</dbReference>
<keyword evidence="3 7" id="KW-0812">Transmembrane</keyword>
<feature type="transmembrane region" description="Helical" evidence="7">
    <location>
        <begin position="7"/>
        <end position="28"/>
    </location>
</feature>
<keyword evidence="4 7" id="KW-1133">Transmembrane helix</keyword>
<feature type="transmembrane region" description="Helical" evidence="7">
    <location>
        <begin position="40"/>
        <end position="58"/>
    </location>
</feature>
<evidence type="ECO:0000256" key="5">
    <source>
        <dbReference type="ARBA" id="ARBA00023136"/>
    </source>
</evidence>
<protein>
    <submittedName>
        <fullName evidence="10">Putative Co/Zn/Cd cation efflux protein</fullName>
    </submittedName>
</protein>
<feature type="transmembrane region" description="Helical" evidence="7">
    <location>
        <begin position="79"/>
        <end position="96"/>
    </location>
</feature>
<dbReference type="InterPro" id="IPR036837">
    <property type="entry name" value="Cation_efflux_CTD_sf"/>
</dbReference>
<evidence type="ECO:0000256" key="2">
    <source>
        <dbReference type="ARBA" id="ARBA00022448"/>
    </source>
</evidence>
<dbReference type="NCBIfam" id="TIGR01297">
    <property type="entry name" value="CDF"/>
    <property type="match status" value="1"/>
</dbReference>
<dbReference type="SUPFAM" id="SSF160240">
    <property type="entry name" value="Cation efflux protein cytoplasmic domain-like"/>
    <property type="match status" value="1"/>
</dbReference>
<evidence type="ECO:0000256" key="4">
    <source>
        <dbReference type="ARBA" id="ARBA00022989"/>
    </source>
</evidence>
<dbReference type="GO" id="GO:0015086">
    <property type="term" value="F:cadmium ion transmembrane transporter activity"/>
    <property type="evidence" value="ECO:0007669"/>
    <property type="project" value="TreeGrafter"/>
</dbReference>
<evidence type="ECO:0000259" key="9">
    <source>
        <dbReference type="Pfam" id="PF16916"/>
    </source>
</evidence>
<evidence type="ECO:0000256" key="3">
    <source>
        <dbReference type="ARBA" id="ARBA00022692"/>
    </source>
</evidence>
<name>E6PUC3_9ZZZZ</name>
<evidence type="ECO:0000313" key="10">
    <source>
        <dbReference type="EMBL" id="CBH98530.1"/>
    </source>
</evidence>
<dbReference type="AlphaFoldDB" id="E6PUC3"/>
<dbReference type="PANTHER" id="PTHR43840:SF15">
    <property type="entry name" value="MITOCHONDRIAL METAL TRANSPORTER 1-RELATED"/>
    <property type="match status" value="1"/>
</dbReference>
<sequence>MHIRRYLYVSLATAVLVIALKMLAFRLTGSVGFLSDAMESMVNVVAAGFALLMVSIAGRPPDADHPYGHSKAEYFSSGIEGLLIGVAAVLIVVEAAQRLMAPQPVESVPVGVALIALATAINAGVAWWMLQGAKRLRSIALEADGRHLLTDVWTSIGVIVGVVLVPITGWLWLDPVVGIAVALHILREAYSLVARSVDGLMDKSLPDDDLVAVEQVLVRYRSKEMRFDHVRTRRAGTRRFVSMHLHMPAQWTLGRAAHCRLTVEKALMDAIPGIGVTIETLPQDEETHQEECGQPDTAAKLPE</sequence>
<reference evidence="10" key="1">
    <citation type="submission" date="2009-10" db="EMBL/GenBank/DDBJ databases">
        <title>Diversity of trophic interactions inside an arsenic-rich microbial ecosystem.</title>
        <authorList>
            <person name="Bertin P.N."/>
            <person name="Heinrich-Salmeron A."/>
            <person name="Pelletier E."/>
            <person name="Goulhen-Chollet F."/>
            <person name="Arsene-Ploetze F."/>
            <person name="Gallien S."/>
            <person name="Calteau A."/>
            <person name="Vallenet D."/>
            <person name="Casiot C."/>
            <person name="Chane-Woon-Ming B."/>
            <person name="Giloteaux L."/>
            <person name="Barakat M."/>
            <person name="Bonnefoy V."/>
            <person name="Bruneel O."/>
            <person name="Chandler M."/>
            <person name="Cleiss J."/>
            <person name="Duran R."/>
            <person name="Elbaz-Poulichet F."/>
            <person name="Fonknechten N."/>
            <person name="Lauga B."/>
            <person name="Mornico D."/>
            <person name="Ortet P."/>
            <person name="Schaeffer C."/>
            <person name="Siguier P."/>
            <person name="Alexander Thil Smith A."/>
            <person name="Van Dorsselaer A."/>
            <person name="Weissenbach J."/>
            <person name="Medigue C."/>
            <person name="Le Paslier D."/>
        </authorList>
    </citation>
    <scope>NUCLEOTIDE SEQUENCE</scope>
</reference>
<keyword evidence="5 7" id="KW-0472">Membrane</keyword>
<feature type="domain" description="Cation efflux protein transmembrane" evidence="8">
    <location>
        <begin position="7"/>
        <end position="201"/>
    </location>
</feature>
<dbReference type="Pfam" id="PF16916">
    <property type="entry name" value="ZT_dimer"/>
    <property type="match status" value="1"/>
</dbReference>
<dbReference type="InterPro" id="IPR050291">
    <property type="entry name" value="CDF_Transporter"/>
</dbReference>
<dbReference type="EMBL" id="CABM01000056">
    <property type="protein sequence ID" value="CBH98530.1"/>
    <property type="molecule type" value="Genomic_DNA"/>
</dbReference>
<dbReference type="GO" id="GO:0015093">
    <property type="term" value="F:ferrous iron transmembrane transporter activity"/>
    <property type="evidence" value="ECO:0007669"/>
    <property type="project" value="TreeGrafter"/>
</dbReference>
<dbReference type="GO" id="GO:0005886">
    <property type="term" value="C:plasma membrane"/>
    <property type="evidence" value="ECO:0007669"/>
    <property type="project" value="TreeGrafter"/>
</dbReference>
<dbReference type="PANTHER" id="PTHR43840">
    <property type="entry name" value="MITOCHONDRIAL METAL TRANSPORTER 1-RELATED"/>
    <property type="match status" value="1"/>
</dbReference>
<dbReference type="Gene3D" id="1.20.1510.10">
    <property type="entry name" value="Cation efflux protein transmembrane domain"/>
    <property type="match status" value="1"/>
</dbReference>
<evidence type="ECO:0000256" key="6">
    <source>
        <dbReference type="SAM" id="MobiDB-lite"/>
    </source>
</evidence>
<gene>
    <name evidence="10" type="ORF">CARN2_4011</name>
</gene>
<dbReference type="GO" id="GO:0015341">
    <property type="term" value="F:zinc efflux antiporter activity"/>
    <property type="evidence" value="ECO:0007669"/>
    <property type="project" value="TreeGrafter"/>
</dbReference>
<dbReference type="InterPro" id="IPR027470">
    <property type="entry name" value="Cation_efflux_CTD"/>
</dbReference>
<dbReference type="InterPro" id="IPR058533">
    <property type="entry name" value="Cation_efflux_TM"/>
</dbReference>
<accession>E6PUC3</accession>
<keyword evidence="2" id="KW-0813">Transport</keyword>
<comment type="caution">
    <text evidence="10">The sequence shown here is derived from an EMBL/GenBank/DDBJ whole genome shotgun (WGS) entry which is preliminary data.</text>
</comment>
<dbReference type="Pfam" id="PF01545">
    <property type="entry name" value="Cation_efflux"/>
    <property type="match status" value="1"/>
</dbReference>
<evidence type="ECO:0000256" key="7">
    <source>
        <dbReference type="SAM" id="Phobius"/>
    </source>
</evidence>
<dbReference type="GO" id="GO:0006882">
    <property type="term" value="P:intracellular zinc ion homeostasis"/>
    <property type="evidence" value="ECO:0007669"/>
    <property type="project" value="TreeGrafter"/>
</dbReference>
<dbReference type="InterPro" id="IPR027469">
    <property type="entry name" value="Cation_efflux_TMD_sf"/>
</dbReference>
<feature type="domain" description="Cation efflux protein cytoplasmic" evidence="9">
    <location>
        <begin position="205"/>
        <end position="279"/>
    </location>
</feature>
<comment type="subcellular location">
    <subcellularLocation>
        <location evidence="1">Membrane</location>
        <topology evidence="1">Multi-pass membrane protein</topology>
    </subcellularLocation>
</comment>
<proteinExistence type="predicted"/>
<dbReference type="InterPro" id="IPR002524">
    <property type="entry name" value="Cation_efflux"/>
</dbReference>
<evidence type="ECO:0000259" key="8">
    <source>
        <dbReference type="Pfam" id="PF01545"/>
    </source>
</evidence>
<evidence type="ECO:0000256" key="1">
    <source>
        <dbReference type="ARBA" id="ARBA00004141"/>
    </source>
</evidence>
<feature type="region of interest" description="Disordered" evidence="6">
    <location>
        <begin position="284"/>
        <end position="303"/>
    </location>
</feature>
<dbReference type="SUPFAM" id="SSF161111">
    <property type="entry name" value="Cation efflux protein transmembrane domain-like"/>
    <property type="match status" value="1"/>
</dbReference>
<organism evidence="10">
    <name type="scientific">mine drainage metagenome</name>
    <dbReference type="NCBI Taxonomy" id="410659"/>
    <lineage>
        <taxon>unclassified sequences</taxon>
        <taxon>metagenomes</taxon>
        <taxon>ecological metagenomes</taxon>
    </lineage>
</organism>
<feature type="transmembrane region" description="Helical" evidence="7">
    <location>
        <begin position="151"/>
        <end position="173"/>
    </location>
</feature>